<proteinExistence type="predicted"/>
<organism evidence="1 2">
    <name type="scientific">Algoriphagus alkaliphilus</name>
    <dbReference type="NCBI Taxonomy" id="279824"/>
    <lineage>
        <taxon>Bacteria</taxon>
        <taxon>Pseudomonadati</taxon>
        <taxon>Bacteroidota</taxon>
        <taxon>Cytophagia</taxon>
        <taxon>Cytophagales</taxon>
        <taxon>Cyclobacteriaceae</taxon>
        <taxon>Algoriphagus</taxon>
    </lineage>
</organism>
<gene>
    <name evidence="1" type="ORF">SAMN03080617_00728</name>
</gene>
<sequence length="139" mass="16064">MTLHYKNQHLEAEFSLIVENEALKAYFNRPGYLLILWNSTDHAKNLILDNRIISVLSQRIIFSTSNQKVDFEDHRSNWVALVFNRAFYCIHTNDSEVSCNGLLFFGSNYSPILSINAGERIKSWIVRFIPQTALVNLLS</sequence>
<dbReference type="RefSeq" id="WP_092728577.1">
    <property type="nucleotide sequence ID" value="NZ_FMXE01000004.1"/>
</dbReference>
<reference evidence="2" key="1">
    <citation type="submission" date="2016-10" db="EMBL/GenBank/DDBJ databases">
        <authorList>
            <person name="Varghese N."/>
            <person name="Submissions S."/>
        </authorList>
    </citation>
    <scope>NUCLEOTIDE SEQUENCE [LARGE SCALE GENOMIC DNA]</scope>
    <source>
        <strain evidence="2">DSM 22703</strain>
    </source>
</reference>
<dbReference type="Proteomes" id="UP000198756">
    <property type="component" value="Unassembled WGS sequence"/>
</dbReference>
<evidence type="ECO:0000313" key="1">
    <source>
        <dbReference type="EMBL" id="SDA49549.1"/>
    </source>
</evidence>
<accession>A0A1G5VUP1</accession>
<dbReference type="STRING" id="279824.SAMN03080617_00728"/>
<dbReference type="AlphaFoldDB" id="A0A1G5VUP1"/>
<dbReference type="OrthoDB" id="9793451at2"/>
<dbReference type="EMBL" id="FMXE01000004">
    <property type="protein sequence ID" value="SDA49549.1"/>
    <property type="molecule type" value="Genomic_DNA"/>
</dbReference>
<protein>
    <submittedName>
        <fullName evidence="1">Uncharacterized protein</fullName>
    </submittedName>
</protein>
<name>A0A1G5VUP1_9BACT</name>
<keyword evidence="2" id="KW-1185">Reference proteome</keyword>
<evidence type="ECO:0000313" key="2">
    <source>
        <dbReference type="Proteomes" id="UP000198756"/>
    </source>
</evidence>